<reference evidence="2" key="2">
    <citation type="submission" date="2014-06" db="EMBL/GenBank/DDBJ databases">
        <authorList>
            <person name="Genoscope - CEA"/>
        </authorList>
    </citation>
    <scope>NUCLEOTIDE SEQUENCE</scope>
</reference>
<dbReference type="Gramene" id="CDY24006">
    <property type="protein sequence ID" value="CDY24006"/>
    <property type="gene ID" value="GSBRNA2T00024523001"/>
</dbReference>
<accession>A0A078GF45</accession>
<dbReference type="AlphaFoldDB" id="A0A078GF45"/>
<sequence length="66" mass="7508">MQNTCSICRSFEFSGNGEIDPWFAGYMSVPNHRSVSPESLFHLLASTTLDRRQSLEVLLQFTRGEL</sequence>
<dbReference type="PaxDb" id="3708-A0A078GF45"/>
<evidence type="ECO:0000313" key="3">
    <source>
        <dbReference type="Proteomes" id="UP000028999"/>
    </source>
</evidence>
<name>A0A078GF45_BRANA</name>
<dbReference type="EMBL" id="HG994367">
    <property type="protein sequence ID" value="CAF1699622.1"/>
    <property type="molecule type" value="Genomic_DNA"/>
</dbReference>
<keyword evidence="3" id="KW-1185">Reference proteome</keyword>
<evidence type="ECO:0000313" key="1">
    <source>
        <dbReference type="EMBL" id="CAF1699622.1"/>
    </source>
</evidence>
<dbReference type="EMBL" id="LK032152">
    <property type="protein sequence ID" value="CDY24006.1"/>
    <property type="molecule type" value="Genomic_DNA"/>
</dbReference>
<reference evidence="1" key="3">
    <citation type="submission" date="2021-01" db="EMBL/GenBank/DDBJ databases">
        <authorList>
            <consortium name="Genoscope - CEA"/>
            <person name="William W."/>
        </authorList>
    </citation>
    <scope>NUCLEOTIDE SEQUENCE</scope>
</reference>
<gene>
    <name evidence="2" type="primary">BnaC03g16850D</name>
    <name evidence="1" type="ORF">DARMORV10_C03P19990.1</name>
    <name evidence="2" type="ORF">GSBRNA2T00024523001</name>
</gene>
<evidence type="ECO:0000313" key="2">
    <source>
        <dbReference type="EMBL" id="CDY24006.1"/>
    </source>
</evidence>
<organism evidence="2 3">
    <name type="scientific">Brassica napus</name>
    <name type="common">Rape</name>
    <dbReference type="NCBI Taxonomy" id="3708"/>
    <lineage>
        <taxon>Eukaryota</taxon>
        <taxon>Viridiplantae</taxon>
        <taxon>Streptophyta</taxon>
        <taxon>Embryophyta</taxon>
        <taxon>Tracheophyta</taxon>
        <taxon>Spermatophyta</taxon>
        <taxon>Magnoliopsida</taxon>
        <taxon>eudicotyledons</taxon>
        <taxon>Gunneridae</taxon>
        <taxon>Pentapetalae</taxon>
        <taxon>rosids</taxon>
        <taxon>malvids</taxon>
        <taxon>Brassicales</taxon>
        <taxon>Brassicaceae</taxon>
        <taxon>Brassiceae</taxon>
        <taxon>Brassica</taxon>
    </lineage>
</organism>
<reference evidence="2 3" key="1">
    <citation type="journal article" date="2014" name="Science">
        <title>Plant genetics. Early allopolyploid evolution in the post-Neolithic Brassica napus oilseed genome.</title>
        <authorList>
            <person name="Chalhoub B."/>
            <person name="Denoeud F."/>
            <person name="Liu S."/>
            <person name="Parkin I.A."/>
            <person name="Tang H."/>
            <person name="Wang X."/>
            <person name="Chiquet J."/>
            <person name="Belcram H."/>
            <person name="Tong C."/>
            <person name="Samans B."/>
            <person name="Correa M."/>
            <person name="Da Silva C."/>
            <person name="Just J."/>
            <person name="Falentin C."/>
            <person name="Koh C.S."/>
            <person name="Le Clainche I."/>
            <person name="Bernard M."/>
            <person name="Bento P."/>
            <person name="Noel B."/>
            <person name="Labadie K."/>
            <person name="Alberti A."/>
            <person name="Charles M."/>
            <person name="Arnaud D."/>
            <person name="Guo H."/>
            <person name="Daviaud C."/>
            <person name="Alamery S."/>
            <person name="Jabbari K."/>
            <person name="Zhao M."/>
            <person name="Edger P.P."/>
            <person name="Chelaifa H."/>
            <person name="Tack D."/>
            <person name="Lassalle G."/>
            <person name="Mestiri I."/>
            <person name="Schnel N."/>
            <person name="Le Paslier M.C."/>
            <person name="Fan G."/>
            <person name="Renault V."/>
            <person name="Bayer P.E."/>
            <person name="Golicz A.A."/>
            <person name="Manoli S."/>
            <person name="Lee T.H."/>
            <person name="Thi V.H."/>
            <person name="Chalabi S."/>
            <person name="Hu Q."/>
            <person name="Fan C."/>
            <person name="Tollenaere R."/>
            <person name="Lu Y."/>
            <person name="Battail C."/>
            <person name="Shen J."/>
            <person name="Sidebottom C.H."/>
            <person name="Wang X."/>
            <person name="Canaguier A."/>
            <person name="Chauveau A."/>
            <person name="Berard A."/>
            <person name="Deniot G."/>
            <person name="Guan M."/>
            <person name="Liu Z."/>
            <person name="Sun F."/>
            <person name="Lim Y.P."/>
            <person name="Lyons E."/>
            <person name="Town C.D."/>
            <person name="Bancroft I."/>
            <person name="Wang X."/>
            <person name="Meng J."/>
            <person name="Ma J."/>
            <person name="Pires J.C."/>
            <person name="King G.J."/>
            <person name="Brunel D."/>
            <person name="Delourme R."/>
            <person name="Renard M."/>
            <person name="Aury J.M."/>
            <person name="Adams K.L."/>
            <person name="Batley J."/>
            <person name="Snowdon R.J."/>
            <person name="Tost J."/>
            <person name="Edwards D."/>
            <person name="Zhou Y."/>
            <person name="Hua W."/>
            <person name="Sharpe A.G."/>
            <person name="Paterson A.H."/>
            <person name="Guan C."/>
            <person name="Wincker P."/>
        </authorList>
    </citation>
    <scope>NUCLEOTIDE SEQUENCE [LARGE SCALE GENOMIC DNA]</scope>
    <source>
        <strain evidence="3">cv. Darmor-bzh</strain>
    </source>
</reference>
<dbReference type="Proteomes" id="UP000028999">
    <property type="component" value="Unassembled WGS sequence"/>
</dbReference>
<proteinExistence type="predicted"/>
<dbReference type="Proteomes" id="UP001295469">
    <property type="component" value="Chromosome C03"/>
</dbReference>
<protein>
    <submittedName>
        <fullName evidence="1">(rape) hypothetical protein</fullName>
    </submittedName>
    <submittedName>
        <fullName evidence="2">BnaC03g16850D protein</fullName>
    </submittedName>
</protein>